<dbReference type="InterPro" id="IPR045794">
    <property type="entry name" value="Trypco1"/>
</dbReference>
<reference evidence="2 3" key="1">
    <citation type="submission" date="2024-09" db="EMBL/GenBank/DDBJ databases">
        <authorList>
            <person name="Sun Q."/>
            <person name="Mori K."/>
        </authorList>
    </citation>
    <scope>NUCLEOTIDE SEQUENCE [LARGE SCALE GENOMIC DNA]</scope>
    <source>
        <strain evidence="2 3">TBRC 0563</strain>
    </source>
</reference>
<accession>A0ABV5Y7K4</accession>
<dbReference type="EMBL" id="JBHLZP010000006">
    <property type="protein sequence ID" value="MFB9831000.1"/>
    <property type="molecule type" value="Genomic_DNA"/>
</dbReference>
<name>A0ABV5Y7K4_9ACTN</name>
<sequence length="118" mass="12730">MVVVVVETEDGTDPIQVQLTDAPRAAVSDVYGDETIRSAREKVVKLAQPLFSEAIDLIRSSATQVKQKLDEMPAQTRPDELEVQFAVKLDAKFGAAIVESTSGAQLQVTMRWNGGGNG</sequence>
<feature type="domain" description="Trypsin-co-occurring" evidence="1">
    <location>
        <begin position="7"/>
        <end position="113"/>
    </location>
</feature>
<dbReference type="RefSeq" id="WP_378194188.1">
    <property type="nucleotide sequence ID" value="NZ_JBHLZP010000006.1"/>
</dbReference>
<evidence type="ECO:0000313" key="3">
    <source>
        <dbReference type="Proteomes" id="UP001589627"/>
    </source>
</evidence>
<dbReference type="Proteomes" id="UP001589627">
    <property type="component" value="Unassembled WGS sequence"/>
</dbReference>
<dbReference type="NCBIfam" id="NF041216">
    <property type="entry name" value="CU044_2847_fam"/>
    <property type="match status" value="1"/>
</dbReference>
<evidence type="ECO:0000313" key="2">
    <source>
        <dbReference type="EMBL" id="MFB9831000.1"/>
    </source>
</evidence>
<keyword evidence="3" id="KW-1185">Reference proteome</keyword>
<evidence type="ECO:0000259" key="1">
    <source>
        <dbReference type="Pfam" id="PF19493"/>
    </source>
</evidence>
<organism evidence="2 3">
    <name type="scientific">Actinoallomurus acaciae</name>
    <dbReference type="NCBI Taxonomy" id="502577"/>
    <lineage>
        <taxon>Bacteria</taxon>
        <taxon>Bacillati</taxon>
        <taxon>Actinomycetota</taxon>
        <taxon>Actinomycetes</taxon>
        <taxon>Streptosporangiales</taxon>
        <taxon>Thermomonosporaceae</taxon>
        <taxon>Actinoallomurus</taxon>
    </lineage>
</organism>
<gene>
    <name evidence="2" type="ORF">ACFFNX_02195</name>
</gene>
<comment type="caution">
    <text evidence="2">The sequence shown here is derived from an EMBL/GenBank/DDBJ whole genome shotgun (WGS) entry which is preliminary data.</text>
</comment>
<protein>
    <submittedName>
        <fullName evidence="2">CU044_2847 family protein</fullName>
    </submittedName>
</protein>
<proteinExistence type="predicted"/>
<dbReference type="Pfam" id="PF19493">
    <property type="entry name" value="Trypco1"/>
    <property type="match status" value="1"/>
</dbReference>